<name>A0ABV0JS11_9CYAN</name>
<dbReference type="InterPro" id="IPR036097">
    <property type="entry name" value="HisK_dim/P_sf"/>
</dbReference>
<evidence type="ECO:0000256" key="7">
    <source>
        <dbReference type="ARBA" id="ARBA00023012"/>
    </source>
</evidence>
<dbReference type="InterPro" id="IPR004358">
    <property type="entry name" value="Sig_transdc_His_kin-like_C"/>
</dbReference>
<dbReference type="PROSITE" id="PS50109">
    <property type="entry name" value="HIS_KIN"/>
    <property type="match status" value="1"/>
</dbReference>
<gene>
    <name evidence="11" type="ORF">NDI37_13320</name>
</gene>
<proteinExistence type="predicted"/>
<evidence type="ECO:0000256" key="5">
    <source>
        <dbReference type="ARBA" id="ARBA00022679"/>
    </source>
</evidence>
<dbReference type="SUPFAM" id="SSF55874">
    <property type="entry name" value="ATPase domain of HSP90 chaperone/DNA topoisomerase II/histidine kinase"/>
    <property type="match status" value="1"/>
</dbReference>
<dbReference type="CDD" id="cd06225">
    <property type="entry name" value="HAMP"/>
    <property type="match status" value="1"/>
</dbReference>
<dbReference type="RefSeq" id="WP_190421406.1">
    <property type="nucleotide sequence ID" value="NZ_JAMPKK010000026.1"/>
</dbReference>
<dbReference type="Pfam" id="PF02518">
    <property type="entry name" value="HATPase_c"/>
    <property type="match status" value="1"/>
</dbReference>
<dbReference type="PROSITE" id="PS50885">
    <property type="entry name" value="HAMP"/>
    <property type="match status" value="1"/>
</dbReference>
<keyword evidence="8" id="KW-0472">Membrane</keyword>
<dbReference type="InterPro" id="IPR003594">
    <property type="entry name" value="HATPase_dom"/>
</dbReference>
<accession>A0ABV0JS11</accession>
<dbReference type="InterPro" id="IPR005467">
    <property type="entry name" value="His_kinase_dom"/>
</dbReference>
<comment type="caution">
    <text evidence="11">The sequence shown here is derived from an EMBL/GenBank/DDBJ whole genome shotgun (WGS) entry which is preliminary data.</text>
</comment>
<keyword evidence="8" id="KW-1133">Transmembrane helix</keyword>
<dbReference type="SMART" id="SM00388">
    <property type="entry name" value="HisKA"/>
    <property type="match status" value="1"/>
</dbReference>
<keyword evidence="6 11" id="KW-0418">Kinase</keyword>
<reference evidence="11 12" key="1">
    <citation type="submission" date="2022-04" db="EMBL/GenBank/DDBJ databases">
        <title>Positive selection, recombination, and allopatry shape intraspecific diversity of widespread and dominant cyanobacteria.</title>
        <authorList>
            <person name="Wei J."/>
            <person name="Shu W."/>
            <person name="Hu C."/>
        </authorList>
    </citation>
    <scope>NUCLEOTIDE SEQUENCE [LARGE SCALE GENOMIC DNA]</scope>
    <source>
        <strain evidence="11 12">GB2-A5</strain>
    </source>
</reference>
<dbReference type="Gene3D" id="1.10.287.130">
    <property type="match status" value="1"/>
</dbReference>
<evidence type="ECO:0000313" key="12">
    <source>
        <dbReference type="Proteomes" id="UP001442494"/>
    </source>
</evidence>
<feature type="transmembrane region" description="Helical" evidence="8">
    <location>
        <begin position="27"/>
        <end position="48"/>
    </location>
</feature>
<evidence type="ECO:0000259" key="10">
    <source>
        <dbReference type="PROSITE" id="PS50885"/>
    </source>
</evidence>
<comment type="catalytic activity">
    <reaction evidence="1">
        <text>ATP + protein L-histidine = ADP + protein N-phospho-L-histidine.</text>
        <dbReference type="EC" id="2.7.13.3"/>
    </reaction>
</comment>
<evidence type="ECO:0000256" key="2">
    <source>
        <dbReference type="ARBA" id="ARBA00004370"/>
    </source>
</evidence>
<dbReference type="InterPro" id="IPR036890">
    <property type="entry name" value="HATPase_C_sf"/>
</dbReference>
<dbReference type="InterPro" id="IPR003661">
    <property type="entry name" value="HisK_dim/P_dom"/>
</dbReference>
<protein>
    <recommendedName>
        <fullName evidence="3">histidine kinase</fullName>
        <ecNumber evidence="3">2.7.13.3</ecNumber>
    </recommendedName>
</protein>
<dbReference type="SMART" id="SM00387">
    <property type="entry name" value="HATPase_c"/>
    <property type="match status" value="1"/>
</dbReference>
<dbReference type="Proteomes" id="UP001442494">
    <property type="component" value="Unassembled WGS sequence"/>
</dbReference>
<dbReference type="Pfam" id="PF00512">
    <property type="entry name" value="HisKA"/>
    <property type="match status" value="1"/>
</dbReference>
<keyword evidence="5" id="KW-0808">Transferase</keyword>
<keyword evidence="8" id="KW-0812">Transmembrane</keyword>
<comment type="subcellular location">
    <subcellularLocation>
        <location evidence="2">Membrane</location>
    </subcellularLocation>
</comment>
<evidence type="ECO:0000256" key="1">
    <source>
        <dbReference type="ARBA" id="ARBA00000085"/>
    </source>
</evidence>
<evidence type="ECO:0000256" key="6">
    <source>
        <dbReference type="ARBA" id="ARBA00022777"/>
    </source>
</evidence>
<evidence type="ECO:0000256" key="3">
    <source>
        <dbReference type="ARBA" id="ARBA00012438"/>
    </source>
</evidence>
<dbReference type="EMBL" id="JAMPKK010000026">
    <property type="protein sequence ID" value="MEP0865446.1"/>
    <property type="molecule type" value="Genomic_DNA"/>
</dbReference>
<organism evidence="11 12">
    <name type="scientific">Funiculus sociatus GB2-A5</name>
    <dbReference type="NCBI Taxonomy" id="2933946"/>
    <lineage>
        <taxon>Bacteria</taxon>
        <taxon>Bacillati</taxon>
        <taxon>Cyanobacteriota</taxon>
        <taxon>Cyanophyceae</taxon>
        <taxon>Coleofasciculales</taxon>
        <taxon>Coleofasciculaceae</taxon>
        <taxon>Funiculus</taxon>
    </lineage>
</organism>
<keyword evidence="4" id="KW-0597">Phosphoprotein</keyword>
<dbReference type="InterPro" id="IPR003660">
    <property type="entry name" value="HAMP_dom"/>
</dbReference>
<feature type="transmembrane region" description="Helical" evidence="8">
    <location>
        <begin position="149"/>
        <end position="169"/>
    </location>
</feature>
<feature type="domain" description="HAMP" evidence="10">
    <location>
        <begin position="207"/>
        <end position="261"/>
    </location>
</feature>
<keyword evidence="12" id="KW-1185">Reference proteome</keyword>
<dbReference type="PANTHER" id="PTHR43711:SF1">
    <property type="entry name" value="HISTIDINE KINASE 1"/>
    <property type="match status" value="1"/>
</dbReference>
<dbReference type="Gene3D" id="6.10.340.10">
    <property type="match status" value="1"/>
</dbReference>
<feature type="domain" description="Histidine kinase" evidence="9">
    <location>
        <begin position="269"/>
        <end position="483"/>
    </location>
</feature>
<dbReference type="SUPFAM" id="SSF47384">
    <property type="entry name" value="Homodimeric domain of signal transducing histidine kinase"/>
    <property type="match status" value="1"/>
</dbReference>
<dbReference type="InterPro" id="IPR050736">
    <property type="entry name" value="Sensor_HK_Regulatory"/>
</dbReference>
<keyword evidence="7" id="KW-0902">Two-component regulatory system</keyword>
<dbReference type="PRINTS" id="PR00344">
    <property type="entry name" value="BCTRLSENSOR"/>
</dbReference>
<feature type="transmembrane region" description="Helical" evidence="8">
    <location>
        <begin position="189"/>
        <end position="206"/>
    </location>
</feature>
<dbReference type="EC" id="2.7.13.3" evidence="3"/>
<dbReference type="CDD" id="cd00082">
    <property type="entry name" value="HisKA"/>
    <property type="match status" value="1"/>
</dbReference>
<evidence type="ECO:0000313" key="11">
    <source>
        <dbReference type="EMBL" id="MEP0865446.1"/>
    </source>
</evidence>
<dbReference type="GO" id="GO:0016301">
    <property type="term" value="F:kinase activity"/>
    <property type="evidence" value="ECO:0007669"/>
    <property type="project" value="UniProtKB-KW"/>
</dbReference>
<evidence type="ECO:0000259" key="9">
    <source>
        <dbReference type="PROSITE" id="PS50109"/>
    </source>
</evidence>
<evidence type="ECO:0000256" key="8">
    <source>
        <dbReference type="SAM" id="Phobius"/>
    </source>
</evidence>
<dbReference type="Gene3D" id="3.30.565.10">
    <property type="entry name" value="Histidine kinase-like ATPase, C-terminal domain"/>
    <property type="match status" value="1"/>
</dbReference>
<dbReference type="PANTHER" id="PTHR43711">
    <property type="entry name" value="TWO-COMPONENT HISTIDINE KINASE"/>
    <property type="match status" value="1"/>
</dbReference>
<dbReference type="CDD" id="cd00075">
    <property type="entry name" value="HATPase"/>
    <property type="match status" value="1"/>
</dbReference>
<evidence type="ECO:0000256" key="4">
    <source>
        <dbReference type="ARBA" id="ARBA00022553"/>
    </source>
</evidence>
<sequence>MSLINACQKGISYIRERIDPFSLRFRLTVGISAVSICGVSSVAVWTTWKMQQILINAPKQNIQHIAKHFERDVELYSEMMSVQTGMQKAIDNRTTSNLLIWVSNPNGRIVAQSQSLFTPHWQANSTSEVLLSLSRMPIKPQIYKINKHYFVIFGKPLIVKSAIVGNFYVVQDITSEQTMFVAVVRSMKISYILAVLIVTVAIAIYVKRSLEPLRQMSQMTKVISVEDLGEAKLHLVNAPSEVKELADTFNMMLYRISESWEQQRQFVSNVSHELRTPLTIVHGYLQSTLRRSNNLTEAQQEALSIAASETDSTIRLLQDLLDLARADSGYIHFHVENMVLNDLVAEVVVMAQQFSSRAIAISTTSYPIKVKADRNRLKQVLINLIDNALKYSEIDESISIKLDKTSDNVTIQVCDKGCGIPLQQQTRIFERFYRVDEARARSTGGAGLGLSIVKTLVEGMDGSVTVLSKLGEGSVFTVTLPTP</sequence>